<sequence>MSETNAQSTVQPEMEASAITESNGHLEAHVDLNTNILKHLFIVGGEKGGVGKTWFTYILIELLLQLDRDPTILDLDKTTPNVAKAYLKDIYQQWSSSNVRAEQLFETIEGSEGRQLDALVRLKKLLSEQIVLSNNPDDTKSRDRLSEVVELSDNTIISLPSQSQSGLCYWLDETDLALMATTIQIVLFWVSDGSYESLSLLENFMYKYPELQYCLVVNKGIGSSSEWENYRLGLVNPDLNEMIAKKELKAVVIDKVVLSEELSIRLQRENLTFSEILTAPDINQRVAYRLKTWLERSFATVKNTGYF</sequence>
<protein>
    <submittedName>
        <fullName evidence="1">ATPase involved in chromosome partitioning</fullName>
    </submittedName>
</protein>
<dbReference type="RefSeq" id="WP_015159071.1">
    <property type="nucleotide sequence ID" value="NC_019697.1"/>
</dbReference>
<gene>
    <name evidence="1" type="ORF">Cha6605_1779</name>
</gene>
<dbReference type="eggNOG" id="COG0455">
    <property type="taxonomic scope" value="Bacteria"/>
</dbReference>
<organism evidence="1 2">
    <name type="scientific">Chamaesiphon minutus (strain ATCC 27169 / PCC 6605)</name>
    <dbReference type="NCBI Taxonomy" id="1173020"/>
    <lineage>
        <taxon>Bacteria</taxon>
        <taxon>Bacillati</taxon>
        <taxon>Cyanobacteriota</taxon>
        <taxon>Cyanophyceae</taxon>
        <taxon>Gomontiellales</taxon>
        <taxon>Chamaesiphonaceae</taxon>
        <taxon>Chamaesiphon</taxon>
    </lineage>
</organism>
<dbReference type="Proteomes" id="UP000010366">
    <property type="component" value="Chromosome"/>
</dbReference>
<dbReference type="SUPFAM" id="SSF52540">
    <property type="entry name" value="P-loop containing nucleoside triphosphate hydrolases"/>
    <property type="match status" value="1"/>
</dbReference>
<dbReference type="EMBL" id="CP003600">
    <property type="protein sequence ID" value="AFY92900.1"/>
    <property type="molecule type" value="Genomic_DNA"/>
</dbReference>
<proteinExistence type="predicted"/>
<evidence type="ECO:0000313" key="1">
    <source>
        <dbReference type="EMBL" id="AFY92900.1"/>
    </source>
</evidence>
<dbReference type="AlphaFoldDB" id="K9UDJ9"/>
<keyword evidence="2" id="KW-1185">Reference proteome</keyword>
<accession>K9UDJ9</accession>
<dbReference type="OrthoDB" id="200044at2"/>
<reference evidence="1 2" key="1">
    <citation type="submission" date="2012-05" db="EMBL/GenBank/DDBJ databases">
        <title>Finished chromosome of genome of Chamaesiphon sp. PCC 6605.</title>
        <authorList>
            <consortium name="US DOE Joint Genome Institute"/>
            <person name="Gugger M."/>
            <person name="Coursin T."/>
            <person name="Rippka R."/>
            <person name="Tandeau De Marsac N."/>
            <person name="Huntemann M."/>
            <person name="Wei C.-L."/>
            <person name="Han J."/>
            <person name="Detter J.C."/>
            <person name="Han C."/>
            <person name="Tapia R."/>
            <person name="Chen A."/>
            <person name="Kyrpides N."/>
            <person name="Mavromatis K."/>
            <person name="Markowitz V."/>
            <person name="Szeto E."/>
            <person name="Ivanova N."/>
            <person name="Pagani I."/>
            <person name="Pati A."/>
            <person name="Goodwin L."/>
            <person name="Nordberg H.P."/>
            <person name="Cantor M.N."/>
            <person name="Hua S.X."/>
            <person name="Woyke T."/>
            <person name="Kerfeld C.A."/>
        </authorList>
    </citation>
    <scope>NUCLEOTIDE SEQUENCE [LARGE SCALE GENOMIC DNA]</scope>
    <source>
        <strain evidence="2">ATCC 27169 / PCC 6605</strain>
    </source>
</reference>
<dbReference type="KEGG" id="cmp:Cha6605_1779"/>
<dbReference type="STRING" id="1173020.Cha6605_1779"/>
<dbReference type="HOGENOM" id="CLU_905187_0_0_3"/>
<name>K9UDJ9_CHAP6</name>
<evidence type="ECO:0000313" key="2">
    <source>
        <dbReference type="Proteomes" id="UP000010366"/>
    </source>
</evidence>
<dbReference type="InterPro" id="IPR027417">
    <property type="entry name" value="P-loop_NTPase"/>
</dbReference>